<dbReference type="PANTHER" id="PTHR23240">
    <property type="entry name" value="DNA CROSS-LINK REPAIR PROTEIN PSO2/SNM1-RELATED"/>
    <property type="match status" value="1"/>
</dbReference>
<keyword evidence="4" id="KW-0479">Metal-binding</keyword>
<dbReference type="Gene3D" id="3.40.50.12650">
    <property type="match status" value="1"/>
</dbReference>
<dbReference type="CDD" id="cd16273">
    <property type="entry name" value="SNM1A-1C-like_MBL-fold"/>
    <property type="match status" value="1"/>
</dbReference>
<evidence type="ECO:0000259" key="10">
    <source>
        <dbReference type="Pfam" id="PF07522"/>
    </source>
</evidence>
<keyword evidence="9" id="KW-0539">Nucleus</keyword>
<comment type="subcellular location">
    <subcellularLocation>
        <location evidence="2">Nucleus</location>
    </subcellularLocation>
</comment>
<keyword evidence="5" id="KW-0227">DNA damage</keyword>
<dbReference type="InterPro" id="IPR011084">
    <property type="entry name" value="DRMBL"/>
</dbReference>
<dbReference type="InterPro" id="IPR036866">
    <property type="entry name" value="RibonucZ/Hydroxyglut_hydro"/>
</dbReference>
<dbReference type="GO" id="GO:0035312">
    <property type="term" value="F:5'-3' DNA exonuclease activity"/>
    <property type="evidence" value="ECO:0007669"/>
    <property type="project" value="TreeGrafter"/>
</dbReference>
<dbReference type="GO" id="GO:0017001">
    <property type="term" value="P:antibiotic catabolic process"/>
    <property type="evidence" value="ECO:0007669"/>
    <property type="project" value="InterPro"/>
</dbReference>
<evidence type="ECO:0000256" key="8">
    <source>
        <dbReference type="ARBA" id="ARBA00023204"/>
    </source>
</evidence>
<dbReference type="STRING" id="983967.A0A1E4SVD7"/>
<dbReference type="OrthoDB" id="262529at2759"/>
<dbReference type="PROSITE" id="PS00743">
    <property type="entry name" value="BETA_LACTAMASE_B_1"/>
    <property type="match status" value="1"/>
</dbReference>
<proteinExistence type="inferred from homology"/>
<keyword evidence="8" id="KW-0234">DNA repair</keyword>
<dbReference type="GO" id="GO:0036297">
    <property type="term" value="P:interstrand cross-link repair"/>
    <property type="evidence" value="ECO:0007669"/>
    <property type="project" value="TreeGrafter"/>
</dbReference>
<reference evidence="12" key="1">
    <citation type="submission" date="2016-04" db="EMBL/GenBank/DDBJ databases">
        <title>Comparative genomics of biotechnologically important yeasts.</title>
        <authorList>
            <consortium name="DOE Joint Genome Institute"/>
            <person name="Riley R."/>
            <person name="Haridas S."/>
            <person name="Wolfe K.H."/>
            <person name="Lopes M.R."/>
            <person name="Hittinger C.T."/>
            <person name="Goker M."/>
            <person name="Salamov A."/>
            <person name="Wisecaver J."/>
            <person name="Long T.M."/>
            <person name="Aerts A.L."/>
            <person name="Barry K."/>
            <person name="Choi C."/>
            <person name="Clum A."/>
            <person name="Coughlan A.Y."/>
            <person name="Deshpande S."/>
            <person name="Douglass A.P."/>
            <person name="Hanson S.J."/>
            <person name="Klenk H.-P."/>
            <person name="Labutti K."/>
            <person name="Lapidus A."/>
            <person name="Lindquist E."/>
            <person name="Lipzen A."/>
            <person name="Meier-Kolthoff J.P."/>
            <person name="Ohm R.A."/>
            <person name="Otillar R.P."/>
            <person name="Pangilinan J."/>
            <person name="Peng Y."/>
            <person name="Rokas A."/>
            <person name="Rosa C.A."/>
            <person name="Scheuner C."/>
            <person name="Sibirny A.A."/>
            <person name="Slot J.C."/>
            <person name="Stielow J.B."/>
            <person name="Sun H."/>
            <person name="Kurtzman C.P."/>
            <person name="Blackwell M."/>
            <person name="Grigoriev I.V."/>
            <person name="Jeffries T.W."/>
        </authorList>
    </citation>
    <scope>NUCLEOTIDE SEQUENCE [LARGE SCALE GENOMIC DNA]</scope>
    <source>
        <strain evidence="12">NRRL YB-2248</strain>
    </source>
</reference>
<name>A0A1E4SVD7_9ASCO</name>
<dbReference type="EMBL" id="KV453863">
    <property type="protein sequence ID" value="ODV83469.1"/>
    <property type="molecule type" value="Genomic_DNA"/>
</dbReference>
<keyword evidence="12" id="KW-1185">Reference proteome</keyword>
<evidence type="ECO:0000256" key="2">
    <source>
        <dbReference type="ARBA" id="ARBA00004123"/>
    </source>
</evidence>
<dbReference type="Gene3D" id="3.60.15.10">
    <property type="entry name" value="Ribonuclease Z/Hydroxyacylglutathione hydrolase-like"/>
    <property type="match status" value="1"/>
</dbReference>
<dbReference type="GO" id="GO:0008800">
    <property type="term" value="F:beta-lactamase activity"/>
    <property type="evidence" value="ECO:0007669"/>
    <property type="project" value="InterPro"/>
</dbReference>
<keyword evidence="7" id="KW-0862">Zinc</keyword>
<feature type="domain" description="DNA repair metallo-beta-lactamase" evidence="10">
    <location>
        <begin position="238"/>
        <end position="354"/>
    </location>
</feature>
<dbReference type="GO" id="GO:0005634">
    <property type="term" value="C:nucleus"/>
    <property type="evidence" value="ECO:0007669"/>
    <property type="project" value="UniProtKB-SubCell"/>
</dbReference>
<accession>A0A1E4SVD7</accession>
<comment type="cofactor">
    <cofactor evidence="1">
        <name>Zn(2+)</name>
        <dbReference type="ChEBI" id="CHEBI:29105"/>
    </cofactor>
</comment>
<feature type="non-terminal residue" evidence="11">
    <location>
        <position position="1"/>
    </location>
</feature>
<dbReference type="InterPro" id="IPR001018">
    <property type="entry name" value="Beta-lactamase_class-B_CS"/>
</dbReference>
<evidence type="ECO:0000313" key="11">
    <source>
        <dbReference type="EMBL" id="ODV83469.1"/>
    </source>
</evidence>
<evidence type="ECO:0000256" key="1">
    <source>
        <dbReference type="ARBA" id="ARBA00001947"/>
    </source>
</evidence>
<dbReference type="AlphaFoldDB" id="A0A1E4SVD7"/>
<dbReference type="SUPFAM" id="SSF56281">
    <property type="entry name" value="Metallo-hydrolase/oxidoreductase"/>
    <property type="match status" value="1"/>
</dbReference>
<evidence type="ECO:0000256" key="4">
    <source>
        <dbReference type="ARBA" id="ARBA00022723"/>
    </source>
</evidence>
<evidence type="ECO:0000256" key="7">
    <source>
        <dbReference type="ARBA" id="ARBA00022833"/>
    </source>
</evidence>
<dbReference type="Pfam" id="PF07522">
    <property type="entry name" value="DRMBL"/>
    <property type="match status" value="1"/>
</dbReference>
<dbReference type="Proteomes" id="UP000094801">
    <property type="component" value="Unassembled WGS sequence"/>
</dbReference>
<evidence type="ECO:0000256" key="9">
    <source>
        <dbReference type="ARBA" id="ARBA00023242"/>
    </source>
</evidence>
<evidence type="ECO:0000256" key="6">
    <source>
        <dbReference type="ARBA" id="ARBA00022801"/>
    </source>
</evidence>
<evidence type="ECO:0000256" key="5">
    <source>
        <dbReference type="ARBA" id="ARBA00022763"/>
    </source>
</evidence>
<dbReference type="GO" id="GO:0006303">
    <property type="term" value="P:double-strand break repair via nonhomologous end joining"/>
    <property type="evidence" value="ECO:0007669"/>
    <property type="project" value="TreeGrafter"/>
</dbReference>
<protein>
    <recommendedName>
        <fullName evidence="10">DNA repair metallo-beta-lactamase domain-containing protein</fullName>
    </recommendedName>
</protein>
<dbReference type="GO" id="GO:0008270">
    <property type="term" value="F:zinc ion binding"/>
    <property type="evidence" value="ECO:0007669"/>
    <property type="project" value="InterPro"/>
</dbReference>
<dbReference type="PANTHER" id="PTHR23240:SF6">
    <property type="entry name" value="DNA CROSS-LINK REPAIR 1A PROTEIN"/>
    <property type="match status" value="1"/>
</dbReference>
<comment type="similarity">
    <text evidence="3">Belongs to the DNA repair metallo-beta-lactamase (DRMBL) family.</text>
</comment>
<organism evidence="11 12">
    <name type="scientific">[Candida] arabinofermentans NRRL YB-2248</name>
    <dbReference type="NCBI Taxonomy" id="983967"/>
    <lineage>
        <taxon>Eukaryota</taxon>
        <taxon>Fungi</taxon>
        <taxon>Dikarya</taxon>
        <taxon>Ascomycota</taxon>
        <taxon>Saccharomycotina</taxon>
        <taxon>Pichiomycetes</taxon>
        <taxon>Pichiales</taxon>
        <taxon>Pichiaceae</taxon>
        <taxon>Ogataea</taxon>
        <taxon>Ogataea/Candida clade</taxon>
    </lineage>
</organism>
<gene>
    <name evidence="11" type="ORF">CANARDRAFT_203120</name>
</gene>
<dbReference type="GO" id="GO:0003684">
    <property type="term" value="F:damaged DNA binding"/>
    <property type="evidence" value="ECO:0007669"/>
    <property type="project" value="TreeGrafter"/>
</dbReference>
<keyword evidence="6" id="KW-0378">Hydrolase</keyword>
<evidence type="ECO:0000313" key="12">
    <source>
        <dbReference type="Proteomes" id="UP000094801"/>
    </source>
</evidence>
<sequence length="377" mass="43995">TIAVDAFCYAPHDDISIYLLTHFHADHYGGITKNWCNGSMIIVTRVTYNLLLLKYKMDPEMLFIVDFEKPTKVPGKDLMITCYEANHCPGGGIFVLESNGLRYLHCGDFRVNKIMIEKLSKYSYFDKIYLDTTYLNPLYNFPKQEVVIEQTSKFLKEKNDTYKSNQSRVIDFFNPLKSEMKANEFLICIGTYVIGKERLALNLAKELGSKIYCNDTKLEVVEQLEWPELLSTVDKNAPAFCQVHLVPLRNLNKEFLVNYLKMYSRNFKAVIGISPTGWSNKYQKPIEDLSEIVHSTDETQIYNRIEGQFERFNKGDFLCKVLNVPYSEHSSFRELFYFVNLIKHNEIIPTVNMSNNEENYRWLNLFKNFEGLTLDSF</sequence>
<evidence type="ECO:0000256" key="3">
    <source>
        <dbReference type="ARBA" id="ARBA00010304"/>
    </source>
</evidence>